<dbReference type="PROSITE" id="PS50104">
    <property type="entry name" value="TIR"/>
    <property type="match status" value="1"/>
</dbReference>
<evidence type="ECO:0000313" key="3">
    <source>
        <dbReference type="EMBL" id="PRQ45176.1"/>
    </source>
</evidence>
<name>A0A2P6RFH3_ROSCH</name>
<dbReference type="InterPro" id="IPR002182">
    <property type="entry name" value="NB-ARC"/>
</dbReference>
<feature type="domain" description="TIR" evidence="2">
    <location>
        <begin position="8"/>
        <end position="172"/>
    </location>
</feature>
<gene>
    <name evidence="3" type="ORF">RchiOBHm_Chr3g0487331</name>
</gene>
<dbReference type="OrthoDB" id="1164163at2759"/>
<dbReference type="PANTHER" id="PTHR11017:SF305">
    <property type="entry name" value="TMV RESISTANCE PROTEIN N-LIKE"/>
    <property type="match status" value="1"/>
</dbReference>
<dbReference type="GO" id="GO:0007165">
    <property type="term" value="P:signal transduction"/>
    <property type="evidence" value="ECO:0007669"/>
    <property type="project" value="InterPro"/>
</dbReference>
<protein>
    <submittedName>
        <fullName evidence="3">Putative TIR domain, P-loop containing nucleoside triphosphate hydrolase</fullName>
    </submittedName>
</protein>
<dbReference type="AlphaFoldDB" id="A0A2P6RFH3"/>
<evidence type="ECO:0000313" key="4">
    <source>
        <dbReference type="Proteomes" id="UP000238479"/>
    </source>
</evidence>
<dbReference type="InterPro" id="IPR035897">
    <property type="entry name" value="Toll_tir_struct_dom_sf"/>
</dbReference>
<evidence type="ECO:0000256" key="1">
    <source>
        <dbReference type="ARBA" id="ARBA00023027"/>
    </source>
</evidence>
<dbReference type="Pfam" id="PF01582">
    <property type="entry name" value="TIR"/>
    <property type="match status" value="1"/>
</dbReference>
<dbReference type="Pfam" id="PF00931">
    <property type="entry name" value="NB-ARC"/>
    <property type="match status" value="1"/>
</dbReference>
<dbReference type="GO" id="GO:0016787">
    <property type="term" value="F:hydrolase activity"/>
    <property type="evidence" value="ECO:0007669"/>
    <property type="project" value="UniProtKB-KW"/>
</dbReference>
<dbReference type="Gramene" id="PRQ45176">
    <property type="protein sequence ID" value="PRQ45176"/>
    <property type="gene ID" value="RchiOBHm_Chr3g0487331"/>
</dbReference>
<reference evidence="3 4" key="1">
    <citation type="journal article" date="2018" name="Nat. Genet.">
        <title>The Rosa genome provides new insights in the design of modern roses.</title>
        <authorList>
            <person name="Bendahmane M."/>
        </authorList>
    </citation>
    <scope>NUCLEOTIDE SEQUENCE [LARGE SCALE GENOMIC DNA]</scope>
    <source>
        <strain evidence="4">cv. Old Blush</strain>
    </source>
</reference>
<dbReference type="Gene3D" id="3.40.50.300">
    <property type="entry name" value="P-loop containing nucleotide triphosphate hydrolases"/>
    <property type="match status" value="1"/>
</dbReference>
<dbReference type="PANTHER" id="PTHR11017">
    <property type="entry name" value="LEUCINE-RICH REPEAT-CONTAINING PROTEIN"/>
    <property type="match status" value="1"/>
</dbReference>
<dbReference type="EMBL" id="PDCK01000041">
    <property type="protein sequence ID" value="PRQ45176.1"/>
    <property type="molecule type" value="Genomic_DNA"/>
</dbReference>
<dbReference type="GO" id="GO:0006952">
    <property type="term" value="P:defense response"/>
    <property type="evidence" value="ECO:0007669"/>
    <property type="project" value="InterPro"/>
</dbReference>
<dbReference type="SUPFAM" id="SSF52540">
    <property type="entry name" value="P-loop containing nucleoside triphosphate hydrolases"/>
    <property type="match status" value="1"/>
</dbReference>
<organism evidence="3 4">
    <name type="scientific">Rosa chinensis</name>
    <name type="common">China rose</name>
    <dbReference type="NCBI Taxonomy" id="74649"/>
    <lineage>
        <taxon>Eukaryota</taxon>
        <taxon>Viridiplantae</taxon>
        <taxon>Streptophyta</taxon>
        <taxon>Embryophyta</taxon>
        <taxon>Tracheophyta</taxon>
        <taxon>Spermatophyta</taxon>
        <taxon>Magnoliopsida</taxon>
        <taxon>eudicotyledons</taxon>
        <taxon>Gunneridae</taxon>
        <taxon>Pentapetalae</taxon>
        <taxon>rosids</taxon>
        <taxon>fabids</taxon>
        <taxon>Rosales</taxon>
        <taxon>Rosaceae</taxon>
        <taxon>Rosoideae</taxon>
        <taxon>Rosoideae incertae sedis</taxon>
        <taxon>Rosa</taxon>
    </lineage>
</organism>
<keyword evidence="3" id="KW-0378">Hydrolase</keyword>
<keyword evidence="4" id="KW-1185">Reference proteome</keyword>
<dbReference type="STRING" id="74649.A0A2P6RFH3"/>
<dbReference type="PRINTS" id="PR00364">
    <property type="entry name" value="DISEASERSIST"/>
</dbReference>
<proteinExistence type="predicted"/>
<evidence type="ECO:0000259" key="2">
    <source>
        <dbReference type="PROSITE" id="PS50104"/>
    </source>
</evidence>
<dbReference type="OMA" id="CVNENSH"/>
<dbReference type="SUPFAM" id="SSF52200">
    <property type="entry name" value="Toll/Interleukin receptor TIR domain"/>
    <property type="match status" value="1"/>
</dbReference>
<dbReference type="InterPro" id="IPR044974">
    <property type="entry name" value="Disease_R_plants"/>
</dbReference>
<dbReference type="FunFam" id="3.40.50.10140:FF:000007">
    <property type="entry name" value="Disease resistance protein (TIR-NBS-LRR class)"/>
    <property type="match status" value="1"/>
</dbReference>
<dbReference type="GO" id="GO:0043531">
    <property type="term" value="F:ADP binding"/>
    <property type="evidence" value="ECO:0007669"/>
    <property type="project" value="InterPro"/>
</dbReference>
<dbReference type="InterPro" id="IPR000157">
    <property type="entry name" value="TIR_dom"/>
</dbReference>
<sequence length="365" mass="41376">MATSSSFYRYHAFLSFRGADTRKAFTDHLYSALQRAGIHSFRDDDEIVRGTNIAQELQKAIRESPISIIVFSKSYACSRWCLNELARIMEQKNSKGHLVLPVFYDVDPSEVRKQSGSFAEAFAKHVVEQKMDKVEEWQKALNDVADLGGMVLGDQYESQFIQSIVEEIGKMLDHTALSVASGGVGIPYRVRHLNMWLKDGSNDVDVALLCGEGGIGKTTVARVAYNLNFYRFQGSSFLEDIRATYEQSDGILQLQRKLVLDIQRGNETKTTYISTEEGRSKIKHIVCCKRVLIVFDDVKHLNQLNAILGNRDWCYPGSKIIITTRNKHLLEAQEIPHTVFEIELLDKYEGMEIFNSHAFGEAHPI</sequence>
<dbReference type="Proteomes" id="UP000238479">
    <property type="component" value="Chromosome 3"/>
</dbReference>
<keyword evidence="1" id="KW-0520">NAD</keyword>
<dbReference type="Gene3D" id="3.40.50.10140">
    <property type="entry name" value="Toll/interleukin-1 receptor homology (TIR) domain"/>
    <property type="match status" value="1"/>
</dbReference>
<accession>A0A2P6RFH3</accession>
<comment type="caution">
    <text evidence="3">The sequence shown here is derived from an EMBL/GenBank/DDBJ whole genome shotgun (WGS) entry which is preliminary data.</text>
</comment>
<dbReference type="SMART" id="SM00255">
    <property type="entry name" value="TIR"/>
    <property type="match status" value="1"/>
</dbReference>
<dbReference type="InterPro" id="IPR027417">
    <property type="entry name" value="P-loop_NTPase"/>
</dbReference>